<dbReference type="RefSeq" id="WP_146976421.1">
    <property type="nucleotide sequence ID" value="NZ_VOSL01000130.1"/>
</dbReference>
<accession>A0A5C6WV56</accession>
<dbReference type="EMBL" id="VOSL01000130">
    <property type="protein sequence ID" value="TXD32386.1"/>
    <property type="molecule type" value="Genomic_DNA"/>
</dbReference>
<evidence type="ECO:0000313" key="3">
    <source>
        <dbReference type="Proteomes" id="UP000321046"/>
    </source>
</evidence>
<evidence type="ECO:0008006" key="4">
    <source>
        <dbReference type="Google" id="ProtNLM"/>
    </source>
</evidence>
<evidence type="ECO:0000313" key="2">
    <source>
        <dbReference type="EMBL" id="TXD32386.1"/>
    </source>
</evidence>
<feature type="transmembrane region" description="Helical" evidence="1">
    <location>
        <begin position="201"/>
        <end position="222"/>
    </location>
</feature>
<keyword evidence="1" id="KW-0812">Transmembrane</keyword>
<reference evidence="2 3" key="1">
    <citation type="submission" date="2019-08" db="EMBL/GenBank/DDBJ databases">
        <title>Bradymonadales sp. TMQ2.</title>
        <authorList>
            <person name="Liang Q."/>
        </authorList>
    </citation>
    <scope>NUCLEOTIDE SEQUENCE [LARGE SCALE GENOMIC DNA]</scope>
    <source>
        <strain evidence="2 3">TMQ2</strain>
    </source>
</reference>
<sequence>MANKEQERGQEYRNEPVTGAHAYGEEIMMEGAAIVDRPVSQISWGAVFAGVFVTFVVLMLLNVLGLAIGAASFDMYQPNQGGELGLGAAIWWTVSALLALFAGGWVTGRMSGVHHRQESLLHGIVTWAVTVTALLLVVGTAFGQLVGGAFSFLGRTVVGAAGATEVLGQLEIQALQQGLSAEQLSQLQADAMMIGQEASTAMAAASFWAFVAILLGALACAFGSSLASSSLSEEEYYERGGTKAHRRLRTREV</sequence>
<dbReference type="AlphaFoldDB" id="A0A5C6WV56"/>
<dbReference type="OrthoDB" id="508787at2"/>
<protein>
    <recommendedName>
        <fullName evidence="4">PhnA-like protein</fullName>
    </recommendedName>
</protein>
<feature type="transmembrane region" description="Helical" evidence="1">
    <location>
        <begin position="46"/>
        <end position="69"/>
    </location>
</feature>
<keyword evidence="1" id="KW-0472">Membrane</keyword>
<comment type="caution">
    <text evidence="2">The sequence shown here is derived from an EMBL/GenBank/DDBJ whole genome shotgun (WGS) entry which is preliminary data.</text>
</comment>
<feature type="transmembrane region" description="Helical" evidence="1">
    <location>
        <begin position="89"/>
        <end position="108"/>
    </location>
</feature>
<name>A0A5C6WV56_9DELT</name>
<dbReference type="Proteomes" id="UP000321046">
    <property type="component" value="Unassembled WGS sequence"/>
</dbReference>
<evidence type="ECO:0000256" key="1">
    <source>
        <dbReference type="SAM" id="Phobius"/>
    </source>
</evidence>
<gene>
    <name evidence="2" type="ORF">FRC96_17675</name>
</gene>
<organism evidence="2 3">
    <name type="scientific">Lujinxingia vulgaris</name>
    <dbReference type="NCBI Taxonomy" id="2600176"/>
    <lineage>
        <taxon>Bacteria</taxon>
        <taxon>Deltaproteobacteria</taxon>
        <taxon>Bradymonadales</taxon>
        <taxon>Lujinxingiaceae</taxon>
        <taxon>Lujinxingia</taxon>
    </lineage>
</organism>
<proteinExistence type="predicted"/>
<keyword evidence="1" id="KW-1133">Transmembrane helix</keyword>
<feature type="transmembrane region" description="Helical" evidence="1">
    <location>
        <begin position="120"/>
        <end position="142"/>
    </location>
</feature>